<evidence type="ECO:0000313" key="3">
    <source>
        <dbReference type="Proteomes" id="UP000432089"/>
    </source>
</evidence>
<proteinExistence type="predicted"/>
<feature type="compositionally biased region" description="Polar residues" evidence="1">
    <location>
        <begin position="1"/>
        <end position="19"/>
    </location>
</feature>
<evidence type="ECO:0008006" key="4">
    <source>
        <dbReference type="Google" id="ProtNLM"/>
    </source>
</evidence>
<accession>A0A7V7TWR0</accession>
<comment type="caution">
    <text evidence="2">The sequence shown here is derived from an EMBL/GenBank/DDBJ whole genome shotgun (WGS) entry which is preliminary data.</text>
</comment>
<reference evidence="2 3" key="1">
    <citation type="submission" date="2019-09" db="EMBL/GenBank/DDBJ databases">
        <title>YIM 132180 draft genome.</title>
        <authorList>
            <person name="Zhang K."/>
        </authorList>
    </citation>
    <scope>NUCLEOTIDE SEQUENCE [LARGE SCALE GENOMIC DNA]</scope>
    <source>
        <strain evidence="2 3">YIM 132180</strain>
    </source>
</reference>
<dbReference type="EMBL" id="VZDO01000008">
    <property type="protein sequence ID" value="KAB0679870.1"/>
    <property type="molecule type" value="Genomic_DNA"/>
</dbReference>
<protein>
    <recommendedName>
        <fullName evidence="4">DUF883 domain-containing protein</fullName>
    </recommendedName>
</protein>
<name>A0A7V7TWR0_9HYPH</name>
<evidence type="ECO:0000313" key="2">
    <source>
        <dbReference type="EMBL" id="KAB0679870.1"/>
    </source>
</evidence>
<dbReference type="Proteomes" id="UP000432089">
    <property type="component" value="Unassembled WGS sequence"/>
</dbReference>
<feature type="compositionally biased region" description="Basic and acidic residues" evidence="1">
    <location>
        <begin position="38"/>
        <end position="47"/>
    </location>
</feature>
<organism evidence="2 3">
    <name type="scientific">Plantimonas leprariae</name>
    <dbReference type="NCBI Taxonomy" id="2615207"/>
    <lineage>
        <taxon>Bacteria</taxon>
        <taxon>Pseudomonadati</taxon>
        <taxon>Pseudomonadota</taxon>
        <taxon>Alphaproteobacteria</taxon>
        <taxon>Hyphomicrobiales</taxon>
        <taxon>Aurantimonadaceae</taxon>
        <taxon>Plantimonas</taxon>
    </lineage>
</organism>
<feature type="region of interest" description="Disordered" evidence="1">
    <location>
        <begin position="1"/>
        <end position="47"/>
    </location>
</feature>
<dbReference type="AlphaFoldDB" id="A0A7V7TWR0"/>
<sequence length="131" mass="13751">MPSDATQSNKSSDATQANKPESGASGASGGGGVGSKPSDGDLQKQVGKLREDVAGIAEALKGLAGNHAGNARQQAYALRDDLRSQGEQYLRVAQDTATELEEQFSEKVRAEPVKYVLIAAAVGYVYARLFH</sequence>
<evidence type="ECO:0000256" key="1">
    <source>
        <dbReference type="SAM" id="MobiDB-lite"/>
    </source>
</evidence>
<dbReference type="RefSeq" id="WP_150969989.1">
    <property type="nucleotide sequence ID" value="NZ_VZDO01000008.1"/>
</dbReference>
<keyword evidence="3" id="KW-1185">Reference proteome</keyword>
<gene>
    <name evidence="2" type="ORF">F6X38_11645</name>
</gene>